<gene>
    <name evidence="1" type="ORF">Slati_0194900</name>
</gene>
<evidence type="ECO:0000313" key="1">
    <source>
        <dbReference type="EMBL" id="KAL0463073.1"/>
    </source>
</evidence>
<dbReference type="EMBL" id="JACGWN010000001">
    <property type="protein sequence ID" value="KAL0463073.1"/>
    <property type="molecule type" value="Genomic_DNA"/>
</dbReference>
<sequence>MGTVNGVYTAFTLGKGGFLSRKSVRGFFEGASSFSSFLFFPTTFFLVRRVSNLETDFLARDLKKSPSKSPCEKALAFTSWVAEGTSNVTVLNLYRYSFKGSLSFCHMQKS</sequence>
<dbReference type="AlphaFoldDB" id="A0AAW2YBH1"/>
<reference evidence="1" key="2">
    <citation type="journal article" date="2024" name="Plant">
        <title>Genomic evolution and insights into agronomic trait innovations of Sesamum species.</title>
        <authorList>
            <person name="Miao H."/>
            <person name="Wang L."/>
            <person name="Qu L."/>
            <person name="Liu H."/>
            <person name="Sun Y."/>
            <person name="Le M."/>
            <person name="Wang Q."/>
            <person name="Wei S."/>
            <person name="Zheng Y."/>
            <person name="Lin W."/>
            <person name="Duan Y."/>
            <person name="Cao H."/>
            <person name="Xiong S."/>
            <person name="Wang X."/>
            <person name="Wei L."/>
            <person name="Li C."/>
            <person name="Ma Q."/>
            <person name="Ju M."/>
            <person name="Zhao R."/>
            <person name="Li G."/>
            <person name="Mu C."/>
            <person name="Tian Q."/>
            <person name="Mei H."/>
            <person name="Zhang T."/>
            <person name="Gao T."/>
            <person name="Zhang H."/>
        </authorList>
    </citation>
    <scope>NUCLEOTIDE SEQUENCE</scope>
    <source>
        <strain evidence="1">KEN1</strain>
    </source>
</reference>
<reference evidence="1" key="1">
    <citation type="submission" date="2020-06" db="EMBL/GenBank/DDBJ databases">
        <authorList>
            <person name="Li T."/>
            <person name="Hu X."/>
            <person name="Zhang T."/>
            <person name="Song X."/>
            <person name="Zhang H."/>
            <person name="Dai N."/>
            <person name="Sheng W."/>
            <person name="Hou X."/>
            <person name="Wei L."/>
        </authorList>
    </citation>
    <scope>NUCLEOTIDE SEQUENCE</scope>
    <source>
        <strain evidence="1">KEN1</strain>
        <tissue evidence="1">Leaf</tissue>
    </source>
</reference>
<comment type="caution">
    <text evidence="1">The sequence shown here is derived from an EMBL/GenBank/DDBJ whole genome shotgun (WGS) entry which is preliminary data.</text>
</comment>
<name>A0AAW2YBH1_9LAMI</name>
<proteinExistence type="predicted"/>
<protein>
    <submittedName>
        <fullName evidence="1">Uncharacterized protein</fullName>
    </submittedName>
</protein>
<accession>A0AAW2YBH1</accession>
<organism evidence="1">
    <name type="scientific">Sesamum latifolium</name>
    <dbReference type="NCBI Taxonomy" id="2727402"/>
    <lineage>
        <taxon>Eukaryota</taxon>
        <taxon>Viridiplantae</taxon>
        <taxon>Streptophyta</taxon>
        <taxon>Embryophyta</taxon>
        <taxon>Tracheophyta</taxon>
        <taxon>Spermatophyta</taxon>
        <taxon>Magnoliopsida</taxon>
        <taxon>eudicotyledons</taxon>
        <taxon>Gunneridae</taxon>
        <taxon>Pentapetalae</taxon>
        <taxon>asterids</taxon>
        <taxon>lamiids</taxon>
        <taxon>Lamiales</taxon>
        <taxon>Pedaliaceae</taxon>
        <taxon>Sesamum</taxon>
    </lineage>
</organism>